<evidence type="ECO:0000313" key="2">
    <source>
        <dbReference type="EMBL" id="CAE2287849.1"/>
    </source>
</evidence>
<sequence length="230" mass="26238">MCCIANLPTPTPAPAMSTRQRRRHRKSASMDSYFCLSALTSKDFLAPTVPRVAPAPLKSISTKEAAAPEEREDTIRHQPESFHRRAHTEDFRDSTVPDFLQNISFSRTTTCSNRRHRKRKTVRFSTVHIREHEIVIGDSPSCDTGIPISLGWGYASSLNTKVDSYERSREGVRKTCSGNIAADELQLSRRKRMTLLAEVGGYAWKDLVREERRLRMRERAEFFGRKAPTN</sequence>
<dbReference type="AlphaFoldDB" id="A0A7S4K9D1"/>
<reference evidence="2" key="1">
    <citation type="submission" date="2021-01" db="EMBL/GenBank/DDBJ databases">
        <authorList>
            <person name="Corre E."/>
            <person name="Pelletier E."/>
            <person name="Niang G."/>
            <person name="Scheremetjew M."/>
            <person name="Finn R."/>
            <person name="Kale V."/>
            <person name="Holt S."/>
            <person name="Cochrane G."/>
            <person name="Meng A."/>
            <person name="Brown T."/>
            <person name="Cohen L."/>
        </authorList>
    </citation>
    <scope>NUCLEOTIDE SEQUENCE</scope>
    <source>
        <strain evidence="2">Isolate 1302-5</strain>
    </source>
</reference>
<dbReference type="EMBL" id="HBKQ01060741">
    <property type="protein sequence ID" value="CAE2287849.1"/>
    <property type="molecule type" value="Transcribed_RNA"/>
</dbReference>
<accession>A0A7S4K9D1</accession>
<gene>
    <name evidence="2" type="ORF">OAUR00152_LOCUS41416</name>
</gene>
<proteinExistence type="predicted"/>
<protein>
    <submittedName>
        <fullName evidence="2">Uncharacterized protein</fullName>
    </submittedName>
</protein>
<name>A0A7S4K9D1_9STRA</name>
<organism evidence="2">
    <name type="scientific">Odontella aurita</name>
    <dbReference type="NCBI Taxonomy" id="265563"/>
    <lineage>
        <taxon>Eukaryota</taxon>
        <taxon>Sar</taxon>
        <taxon>Stramenopiles</taxon>
        <taxon>Ochrophyta</taxon>
        <taxon>Bacillariophyta</taxon>
        <taxon>Mediophyceae</taxon>
        <taxon>Biddulphiophycidae</taxon>
        <taxon>Eupodiscales</taxon>
        <taxon>Odontellaceae</taxon>
        <taxon>Odontella</taxon>
    </lineage>
</organism>
<evidence type="ECO:0000256" key="1">
    <source>
        <dbReference type="SAM" id="MobiDB-lite"/>
    </source>
</evidence>
<feature type="region of interest" description="Disordered" evidence="1">
    <location>
        <begin position="1"/>
        <end position="24"/>
    </location>
</feature>